<gene>
    <name evidence="3" type="ORF">WNY58_13230</name>
</gene>
<keyword evidence="1" id="KW-0732">Signal</keyword>
<proteinExistence type="predicted"/>
<dbReference type="RefSeq" id="WP_342854761.1">
    <property type="nucleotide sequence ID" value="NZ_JBBMRA010000013.1"/>
</dbReference>
<evidence type="ECO:0000259" key="2">
    <source>
        <dbReference type="Pfam" id="PF12680"/>
    </source>
</evidence>
<organism evidence="3 4">
    <name type="scientific">Neptuniibacter pectenicola</name>
    <dbReference type="NCBI Taxonomy" id="1806669"/>
    <lineage>
        <taxon>Bacteria</taxon>
        <taxon>Pseudomonadati</taxon>
        <taxon>Pseudomonadota</taxon>
        <taxon>Gammaproteobacteria</taxon>
        <taxon>Oceanospirillales</taxon>
        <taxon>Oceanospirillaceae</taxon>
        <taxon>Neptuniibacter</taxon>
    </lineage>
</organism>
<feature type="domain" description="SnoaL-like" evidence="2">
    <location>
        <begin position="179"/>
        <end position="273"/>
    </location>
</feature>
<dbReference type="InterPro" id="IPR037401">
    <property type="entry name" value="SnoaL-like"/>
</dbReference>
<sequence>MNVKSSTSKTFITTLRSTVVASLLVTAGVPTAIAQTGETHMSNKQKVVDLLKSIETNDPTPVSYINPQHYTQHNLAVADGLSGFGAVLQALPANSANVNTVRAFQDGDYVFTHTEYNFFGPKIGFDIFRFENNLIVEHWDNLQETPATNNPSNRSMIDGHVEITDRDKGKENKTLVTGFVTDILLNGEMDKLADYFQGDNYIQHNPAIADGLSGLGTALEALAKQGIQMQYHKVHQVLGEGNFVLVVSEGSFADQPTAFYDLFRVENGKIAEHWDTIETIPPKAHWKNNNGKF</sequence>
<reference evidence="3 4" key="1">
    <citation type="submission" date="2024-03" db="EMBL/GenBank/DDBJ databases">
        <title>Community enrichment and isolation of bacterial strains for fucoidan degradation.</title>
        <authorList>
            <person name="Sichert A."/>
        </authorList>
    </citation>
    <scope>NUCLEOTIDE SEQUENCE [LARGE SCALE GENOMIC DNA]</scope>
    <source>
        <strain evidence="3 4">AS76</strain>
    </source>
</reference>
<dbReference type="SUPFAM" id="SSF54427">
    <property type="entry name" value="NTF2-like"/>
    <property type="match status" value="2"/>
</dbReference>
<dbReference type="Pfam" id="PF12680">
    <property type="entry name" value="SnoaL_2"/>
    <property type="match status" value="1"/>
</dbReference>
<feature type="signal peptide" evidence="1">
    <location>
        <begin position="1"/>
        <end position="34"/>
    </location>
</feature>
<dbReference type="Proteomes" id="UP001449225">
    <property type="component" value="Unassembled WGS sequence"/>
</dbReference>
<evidence type="ECO:0000256" key="1">
    <source>
        <dbReference type="SAM" id="SignalP"/>
    </source>
</evidence>
<evidence type="ECO:0000313" key="4">
    <source>
        <dbReference type="Proteomes" id="UP001449225"/>
    </source>
</evidence>
<dbReference type="Gene3D" id="3.10.450.50">
    <property type="match status" value="2"/>
</dbReference>
<keyword evidence="4" id="KW-1185">Reference proteome</keyword>
<dbReference type="InterPro" id="IPR032710">
    <property type="entry name" value="NTF2-like_dom_sf"/>
</dbReference>
<evidence type="ECO:0000313" key="3">
    <source>
        <dbReference type="EMBL" id="MEM5537353.1"/>
    </source>
</evidence>
<name>A0ABU9TUG2_9GAMM</name>
<comment type="caution">
    <text evidence="3">The sequence shown here is derived from an EMBL/GenBank/DDBJ whole genome shotgun (WGS) entry which is preliminary data.</text>
</comment>
<accession>A0ABU9TUG2</accession>
<feature type="chain" id="PRO_5047378364" evidence="1">
    <location>
        <begin position="35"/>
        <end position="293"/>
    </location>
</feature>
<protein>
    <submittedName>
        <fullName evidence="3">Nuclear transport factor 2 family protein</fullName>
    </submittedName>
</protein>
<dbReference type="EMBL" id="JBBMRA010000013">
    <property type="protein sequence ID" value="MEM5537353.1"/>
    <property type="molecule type" value="Genomic_DNA"/>
</dbReference>